<evidence type="ECO:0000313" key="1">
    <source>
        <dbReference type="EMBL" id="GAA0145758.1"/>
    </source>
</evidence>
<dbReference type="EMBL" id="BAABME010016391">
    <property type="protein sequence ID" value="GAA0145758.1"/>
    <property type="molecule type" value="Genomic_DNA"/>
</dbReference>
<reference evidence="1 2" key="1">
    <citation type="submission" date="2024-01" db="EMBL/GenBank/DDBJ databases">
        <title>The complete chloroplast genome sequence of Lithospermum erythrorhizon: insights into the phylogenetic relationship among Boraginaceae species and the maternal lineages of purple gromwells.</title>
        <authorList>
            <person name="Okada T."/>
            <person name="Watanabe K."/>
        </authorList>
    </citation>
    <scope>NUCLEOTIDE SEQUENCE [LARGE SCALE GENOMIC DNA]</scope>
</reference>
<sequence length="253" mass="28848">MIPEFEKIEENKHIEKIDVLKIVGFFGITKMKLRRIHSEFIVWMCDNFIPTQLKVDLDQGKFLSFNEGDVNRVYNSPWASKEVVNISDIYKKLADYEDKDTCIKAIILCCIRYVLCPASNGLINLRYADCIKNIGEVIEYNWCEHIFDHLRKVIRPGAKYPNADFHFLMVHVMDVIEDVASSSSSVELTCAKRTSDKILAKFDKLAKGKKFGNVIGKKMTLVKCSNLGMKSEYSVGVGKVEQMPTAQSCKSLE</sequence>
<accession>A0AAV3P6V5</accession>
<dbReference type="Proteomes" id="UP001454036">
    <property type="component" value="Unassembled WGS sequence"/>
</dbReference>
<protein>
    <submittedName>
        <fullName evidence="1">Uncharacterized protein</fullName>
    </submittedName>
</protein>
<gene>
    <name evidence="1" type="ORF">LIER_36180</name>
</gene>
<name>A0AAV3P6V5_LITER</name>
<evidence type="ECO:0000313" key="2">
    <source>
        <dbReference type="Proteomes" id="UP001454036"/>
    </source>
</evidence>
<keyword evidence="2" id="KW-1185">Reference proteome</keyword>
<organism evidence="1 2">
    <name type="scientific">Lithospermum erythrorhizon</name>
    <name type="common">Purple gromwell</name>
    <name type="synonym">Lithospermum officinale var. erythrorhizon</name>
    <dbReference type="NCBI Taxonomy" id="34254"/>
    <lineage>
        <taxon>Eukaryota</taxon>
        <taxon>Viridiplantae</taxon>
        <taxon>Streptophyta</taxon>
        <taxon>Embryophyta</taxon>
        <taxon>Tracheophyta</taxon>
        <taxon>Spermatophyta</taxon>
        <taxon>Magnoliopsida</taxon>
        <taxon>eudicotyledons</taxon>
        <taxon>Gunneridae</taxon>
        <taxon>Pentapetalae</taxon>
        <taxon>asterids</taxon>
        <taxon>lamiids</taxon>
        <taxon>Boraginales</taxon>
        <taxon>Boraginaceae</taxon>
        <taxon>Boraginoideae</taxon>
        <taxon>Lithospermeae</taxon>
        <taxon>Lithospermum</taxon>
    </lineage>
</organism>
<proteinExistence type="predicted"/>
<dbReference type="AlphaFoldDB" id="A0AAV3P6V5"/>
<comment type="caution">
    <text evidence="1">The sequence shown here is derived from an EMBL/GenBank/DDBJ whole genome shotgun (WGS) entry which is preliminary data.</text>
</comment>